<proteinExistence type="predicted"/>
<protein>
    <submittedName>
        <fullName evidence="1">Uracil-DNA glycosylase</fullName>
    </submittedName>
</protein>
<comment type="caution">
    <text evidence="1">The sequence shown here is derived from an EMBL/GenBank/DDBJ whole genome shotgun (WGS) entry which is preliminary data.</text>
</comment>
<accession>A0A412PL36</accession>
<organism evidence="1 2">
    <name type="scientific">Streptococcus anginosus</name>
    <dbReference type="NCBI Taxonomy" id="1328"/>
    <lineage>
        <taxon>Bacteria</taxon>
        <taxon>Bacillati</taxon>
        <taxon>Bacillota</taxon>
        <taxon>Bacilli</taxon>
        <taxon>Lactobacillales</taxon>
        <taxon>Streptococcaceae</taxon>
        <taxon>Streptococcus</taxon>
        <taxon>Streptococcus anginosus group</taxon>
    </lineage>
</organism>
<name>A0A412PL36_STRAP</name>
<dbReference type="RefSeq" id="WP_118138942.1">
    <property type="nucleotide sequence ID" value="NZ_JAQCVW010000027.1"/>
</dbReference>
<sequence>MKSLTEIAHDITVSLLPKSLDETMSSIWNEDKDHYTVKANDIIIDYAELHFTILERLKEEYGENGEKYPH</sequence>
<reference evidence="1 2" key="1">
    <citation type="submission" date="2018-08" db="EMBL/GenBank/DDBJ databases">
        <title>A genome reference for cultivated species of the human gut microbiota.</title>
        <authorList>
            <person name="Zou Y."/>
            <person name="Xue W."/>
            <person name="Luo G."/>
        </authorList>
    </citation>
    <scope>NUCLEOTIDE SEQUENCE [LARGE SCALE GENOMIC DNA]</scope>
    <source>
        <strain evidence="1 2">AF18-38</strain>
    </source>
</reference>
<dbReference type="EMBL" id="QRWZ01000018">
    <property type="protein sequence ID" value="RGT59389.1"/>
    <property type="molecule type" value="Genomic_DNA"/>
</dbReference>
<evidence type="ECO:0000313" key="1">
    <source>
        <dbReference type="EMBL" id="RGT59389.1"/>
    </source>
</evidence>
<gene>
    <name evidence="1" type="ORF">DWX18_09840</name>
</gene>
<dbReference type="Proteomes" id="UP000284046">
    <property type="component" value="Unassembled WGS sequence"/>
</dbReference>
<dbReference type="AlphaFoldDB" id="A0A412PL36"/>
<evidence type="ECO:0000313" key="2">
    <source>
        <dbReference type="Proteomes" id="UP000284046"/>
    </source>
</evidence>